<dbReference type="SUPFAM" id="SSF53254">
    <property type="entry name" value="Phosphoglycerate mutase-like"/>
    <property type="match status" value="1"/>
</dbReference>
<sequence>MCVLRNRYYGFRHGQSRANDEGIIVSDPALGTVEYGLTEEGRRQVVASLKTADVFDSESVLFSSDFRRARETAEIIRSELGCAEIVFDVRLRERFFGDWEGKRHEHYSRAWKQDEFDPEREYHGAESSASVQRRMWAVIESLEQQMAGKTIVLVSHGDPLMLLQTAFLDLGPSRHRSLPYIETAGWRLLNP</sequence>
<organism evidence="1 2">
    <name type="scientific">Pontiella agarivorans</name>
    <dbReference type="NCBI Taxonomy" id="3038953"/>
    <lineage>
        <taxon>Bacteria</taxon>
        <taxon>Pseudomonadati</taxon>
        <taxon>Kiritimatiellota</taxon>
        <taxon>Kiritimatiellia</taxon>
        <taxon>Kiritimatiellales</taxon>
        <taxon>Pontiellaceae</taxon>
        <taxon>Pontiella</taxon>
    </lineage>
</organism>
<accession>A0ABU5MZE2</accession>
<reference evidence="1 2" key="1">
    <citation type="journal article" date="2024" name="Appl. Environ. Microbiol.">
        <title>Pontiella agarivorans sp. nov., a novel marine anaerobic bacterium capable of degrading macroalgal polysaccharides and fixing nitrogen.</title>
        <authorList>
            <person name="Liu N."/>
            <person name="Kivenson V."/>
            <person name="Peng X."/>
            <person name="Cui Z."/>
            <person name="Lankiewicz T.S."/>
            <person name="Gosselin K.M."/>
            <person name="English C.J."/>
            <person name="Blair E.M."/>
            <person name="O'Malley M.A."/>
            <person name="Valentine D.L."/>
        </authorList>
    </citation>
    <scope>NUCLEOTIDE SEQUENCE [LARGE SCALE GENOMIC DNA]</scope>
    <source>
        <strain evidence="1 2">NLcol2</strain>
    </source>
</reference>
<gene>
    <name evidence="1" type="ORF">P9H32_11960</name>
</gene>
<evidence type="ECO:0000313" key="1">
    <source>
        <dbReference type="EMBL" id="MDZ8119336.1"/>
    </source>
</evidence>
<dbReference type="RefSeq" id="WP_322609120.1">
    <property type="nucleotide sequence ID" value="NZ_JARVCO010000010.1"/>
</dbReference>
<protein>
    <submittedName>
        <fullName evidence="1">Histidine phosphatase family protein</fullName>
        <ecNumber evidence="1">3.1.3.-</ecNumber>
    </submittedName>
</protein>
<dbReference type="Gene3D" id="3.40.50.1240">
    <property type="entry name" value="Phosphoglycerate mutase-like"/>
    <property type="match status" value="1"/>
</dbReference>
<dbReference type="Proteomes" id="UP001290861">
    <property type="component" value="Unassembled WGS sequence"/>
</dbReference>
<dbReference type="EMBL" id="JARVCO010000010">
    <property type="protein sequence ID" value="MDZ8119336.1"/>
    <property type="molecule type" value="Genomic_DNA"/>
</dbReference>
<dbReference type="InterPro" id="IPR013078">
    <property type="entry name" value="His_Pase_superF_clade-1"/>
</dbReference>
<dbReference type="SMART" id="SM00855">
    <property type="entry name" value="PGAM"/>
    <property type="match status" value="1"/>
</dbReference>
<proteinExistence type="predicted"/>
<dbReference type="InterPro" id="IPR029033">
    <property type="entry name" value="His_PPase_superfam"/>
</dbReference>
<keyword evidence="1" id="KW-0378">Hydrolase</keyword>
<name>A0ABU5MZE2_9BACT</name>
<evidence type="ECO:0000313" key="2">
    <source>
        <dbReference type="Proteomes" id="UP001290861"/>
    </source>
</evidence>
<dbReference type="PANTHER" id="PTHR47821">
    <property type="entry name" value="PHOSPHOGLYCERATE MUTASE FAMILY PROTEIN"/>
    <property type="match status" value="1"/>
</dbReference>
<dbReference type="EC" id="3.1.3.-" evidence="1"/>
<dbReference type="PANTHER" id="PTHR47821:SF2">
    <property type="entry name" value="PHOSPHOGLYCERATE MUTASE FAMILY PROTEIN"/>
    <property type="match status" value="1"/>
</dbReference>
<dbReference type="Pfam" id="PF00300">
    <property type="entry name" value="His_Phos_1"/>
    <property type="match status" value="1"/>
</dbReference>
<dbReference type="CDD" id="cd07067">
    <property type="entry name" value="HP_PGM_like"/>
    <property type="match status" value="1"/>
</dbReference>
<keyword evidence="2" id="KW-1185">Reference proteome</keyword>
<comment type="caution">
    <text evidence="1">The sequence shown here is derived from an EMBL/GenBank/DDBJ whole genome shotgun (WGS) entry which is preliminary data.</text>
</comment>
<dbReference type="GO" id="GO:0016787">
    <property type="term" value="F:hydrolase activity"/>
    <property type="evidence" value="ECO:0007669"/>
    <property type="project" value="UniProtKB-KW"/>
</dbReference>